<evidence type="ECO:0000256" key="1">
    <source>
        <dbReference type="ARBA" id="ARBA00004571"/>
    </source>
</evidence>
<dbReference type="Pfam" id="PF00593">
    <property type="entry name" value="TonB_dep_Rec_b-barrel"/>
    <property type="match status" value="1"/>
</dbReference>
<evidence type="ECO:0000256" key="9">
    <source>
        <dbReference type="RuleBase" id="RU003357"/>
    </source>
</evidence>
<dbReference type="NCBIfam" id="TIGR04056">
    <property type="entry name" value="OMP_RagA_SusC"/>
    <property type="match status" value="1"/>
</dbReference>
<comment type="similarity">
    <text evidence="8 9">Belongs to the TonB-dependent receptor family.</text>
</comment>
<keyword evidence="13" id="KW-0675">Receptor</keyword>
<feature type="signal peptide" evidence="10">
    <location>
        <begin position="1"/>
        <end position="29"/>
    </location>
</feature>
<reference evidence="13 16" key="2">
    <citation type="journal article" date="2019" name="Nat. Med.">
        <title>A library of human gut bacterial isolates paired with longitudinal multiomics data enables mechanistic microbiome research.</title>
        <authorList>
            <person name="Poyet M."/>
            <person name="Groussin M."/>
            <person name="Gibbons S.M."/>
            <person name="Avila-Pacheco J."/>
            <person name="Jiang X."/>
            <person name="Kearney S.M."/>
            <person name="Perrotta A.R."/>
            <person name="Berdy B."/>
            <person name="Zhao S."/>
            <person name="Lieberman T.D."/>
            <person name="Swanson P.K."/>
            <person name="Smith M."/>
            <person name="Roesemann S."/>
            <person name="Alexander J.E."/>
            <person name="Rich S.A."/>
            <person name="Livny J."/>
            <person name="Vlamakis H."/>
            <person name="Clish C."/>
            <person name="Bullock K."/>
            <person name="Deik A."/>
            <person name="Scott J."/>
            <person name="Pierce K.A."/>
            <person name="Xavier R.J."/>
            <person name="Alm E.J."/>
        </authorList>
    </citation>
    <scope>NUCLEOTIDE SEQUENCE [LARGE SCALE GENOMIC DNA]</scope>
    <source>
        <strain evidence="13 16">BIOML-A62</strain>
    </source>
</reference>
<protein>
    <submittedName>
        <fullName evidence="13">TonB-dependent receptor</fullName>
    </submittedName>
    <submittedName>
        <fullName evidence="14">TonB-linked outer membrane protein, SusC/RagA family</fullName>
    </submittedName>
</protein>
<keyword evidence="10" id="KW-0732">Signal</keyword>
<dbReference type="InterPro" id="IPR023997">
    <property type="entry name" value="TonB-dep_OMP_SusC/RagA_CS"/>
</dbReference>
<evidence type="ECO:0000256" key="2">
    <source>
        <dbReference type="ARBA" id="ARBA00022448"/>
    </source>
</evidence>
<keyword evidence="6 8" id="KW-0472">Membrane</keyword>
<dbReference type="RefSeq" id="WP_074705946.1">
    <property type="nucleotide sequence ID" value="NZ_FNRP01000008.1"/>
</dbReference>
<comment type="subcellular location">
    <subcellularLocation>
        <location evidence="1 8">Cell outer membrane</location>
        <topology evidence="1 8">Multi-pass membrane protein</topology>
    </subcellularLocation>
</comment>
<evidence type="ECO:0000256" key="5">
    <source>
        <dbReference type="ARBA" id="ARBA00023077"/>
    </source>
</evidence>
<evidence type="ECO:0000259" key="12">
    <source>
        <dbReference type="Pfam" id="PF07715"/>
    </source>
</evidence>
<dbReference type="EMBL" id="WDEH01000009">
    <property type="protein sequence ID" value="KAB6140103.1"/>
    <property type="molecule type" value="Genomic_DNA"/>
</dbReference>
<evidence type="ECO:0000256" key="4">
    <source>
        <dbReference type="ARBA" id="ARBA00022692"/>
    </source>
</evidence>
<proteinExistence type="inferred from homology"/>
<dbReference type="InterPro" id="IPR012910">
    <property type="entry name" value="Plug_dom"/>
</dbReference>
<dbReference type="InterPro" id="IPR036942">
    <property type="entry name" value="Beta-barrel_TonB_sf"/>
</dbReference>
<accession>A0A1H4C3H7</accession>
<reference evidence="14 15" key="1">
    <citation type="submission" date="2016-10" db="EMBL/GenBank/DDBJ databases">
        <authorList>
            <person name="de Groot N.N."/>
        </authorList>
    </citation>
    <scope>NUCLEOTIDE SEQUENCE [LARGE SCALE GENOMIC DNA]</scope>
    <source>
        <strain evidence="14 15">NLAE-zl-G339</strain>
    </source>
</reference>
<dbReference type="EMBL" id="FNRP01000008">
    <property type="protein sequence ID" value="SEA54887.1"/>
    <property type="molecule type" value="Genomic_DNA"/>
</dbReference>
<evidence type="ECO:0000256" key="7">
    <source>
        <dbReference type="ARBA" id="ARBA00023237"/>
    </source>
</evidence>
<evidence type="ECO:0000256" key="8">
    <source>
        <dbReference type="PROSITE-ProRule" id="PRU01360"/>
    </source>
</evidence>
<dbReference type="Proteomes" id="UP000183040">
    <property type="component" value="Unassembled WGS sequence"/>
</dbReference>
<evidence type="ECO:0000313" key="15">
    <source>
        <dbReference type="Proteomes" id="UP000183040"/>
    </source>
</evidence>
<dbReference type="SUPFAM" id="SSF49464">
    <property type="entry name" value="Carboxypeptidase regulatory domain-like"/>
    <property type="match status" value="1"/>
</dbReference>
<name>A0A1H4C3H7_9BACE</name>
<dbReference type="SUPFAM" id="SSF56935">
    <property type="entry name" value="Porins"/>
    <property type="match status" value="1"/>
</dbReference>
<dbReference type="Gene3D" id="2.170.130.10">
    <property type="entry name" value="TonB-dependent receptor, plug domain"/>
    <property type="match status" value="1"/>
</dbReference>
<evidence type="ECO:0000256" key="6">
    <source>
        <dbReference type="ARBA" id="ARBA00023136"/>
    </source>
</evidence>
<evidence type="ECO:0000313" key="16">
    <source>
        <dbReference type="Proteomes" id="UP000487596"/>
    </source>
</evidence>
<dbReference type="PROSITE" id="PS52016">
    <property type="entry name" value="TONB_DEPENDENT_REC_3"/>
    <property type="match status" value="1"/>
</dbReference>
<dbReference type="FunFam" id="2.170.130.10:FF:000008">
    <property type="entry name" value="SusC/RagA family TonB-linked outer membrane protein"/>
    <property type="match status" value="1"/>
</dbReference>
<dbReference type="Proteomes" id="UP000487596">
    <property type="component" value="Unassembled WGS sequence"/>
</dbReference>
<evidence type="ECO:0000256" key="10">
    <source>
        <dbReference type="SAM" id="SignalP"/>
    </source>
</evidence>
<dbReference type="GO" id="GO:0009279">
    <property type="term" value="C:cell outer membrane"/>
    <property type="evidence" value="ECO:0007669"/>
    <property type="project" value="UniProtKB-SubCell"/>
</dbReference>
<gene>
    <name evidence="13" type="ORF">GA424_07495</name>
    <name evidence="14" type="ORF">SAMN04487924_10831</name>
</gene>
<keyword evidence="7 8" id="KW-0998">Cell outer membrane</keyword>
<sequence length="1032" mass="116062">MKVKLFSKFWTFFYLMICLMSLSDYQAFAQERFSVSGVVKDQLNEPIMGASIVSSKGTVKGTITDLDGNFLLENVSVGETFTVSFIGYKSYNFKIKNKEKLLIILEEDSKLLDEVVVVGYGQMKKSDLTGSVASVKAEKLADIPTSSIESVLQGRIAGVQVVNASQDPGASSTVRIRGNSSLNGSNSPLVVIDGFPYGEAGNLKHINPQDIVSMEVLKDASASAIYGSRGANGVILITTKKAKKNVMCINIRQQTTLSEFTSELNLWRDPVLMAMLNNESYINAGLTPLYTGNVSSNGVYYPSIEELQTSWSTNTRWDDLVFRDTPVSNNTTVQLQSSNDRTSFVLSANYFNENGMYIKDTYRKFGGNFSVTHKVFDNLSVKAYANIMHSKRNYNSDLSYSRNPIFPVYDDKGNYWQYSETDYYNPMAITDLRKNETNGLNLISSVLVDYQILPYLNLKGQVNYKHGESINDVYNPKKYTESGVRNQGYGKIVNSKDDNLVFETYATFDKIFKEKHHLTVMGGYSYEQYQSRGSSLAGKGFVNESLGNENLSAGNAESYEISNSFYKTELVSGMARVNYAYDNKYLVTLTARTDGSSKFGKDNQWAFFPSGAISWKLHEEDFIKKLGVFDQLKLRASYGISGNQGISAYQTLSRYGEHKYYNDGAWQTVIGPGYISGYYGEGNRWKYWSGVPNKELKWETTSQVDLGIDMSFFGGRLNVTFDWYDKYTSDLLRERNIAPSSGYDKMWVNDGKIRNRGIELTLDGVAFQNKDWKVGGTFVFSRNKNKVVSLGNVVETGLQTDARTGMLYENYGNSNSTFVSYTNILAVGHPMYVFYGYKVNGMVQSYADGLSAGLSGDFAQPGEYKYVDLDESGTIDENDRCIIGDPNPDWTSSLGIDVQWKNLDFSIFFNGVFGNDVVNMASFNQPNNSHLRWTVDNPTNEYPRLNMNRQTKFSDWWVEDGSFVRIQNMTLGYTIPLSKKKLARNVRFYVNVDNLYTFSGFKGYDPEVGMTGIYSGGYPRLRKWTIGADITF</sequence>
<dbReference type="NCBIfam" id="TIGR04057">
    <property type="entry name" value="SusC_RagA_signa"/>
    <property type="match status" value="1"/>
</dbReference>
<keyword evidence="4 8" id="KW-0812">Transmembrane</keyword>
<feature type="domain" description="TonB-dependent receptor plug" evidence="12">
    <location>
        <begin position="125"/>
        <end position="234"/>
    </location>
</feature>
<evidence type="ECO:0000256" key="3">
    <source>
        <dbReference type="ARBA" id="ARBA00022452"/>
    </source>
</evidence>
<dbReference type="InterPro" id="IPR039426">
    <property type="entry name" value="TonB-dep_rcpt-like"/>
</dbReference>
<dbReference type="InterPro" id="IPR008969">
    <property type="entry name" value="CarboxyPept-like_regulatory"/>
</dbReference>
<feature type="chain" id="PRO_5036020272" evidence="10">
    <location>
        <begin position="30"/>
        <end position="1032"/>
    </location>
</feature>
<evidence type="ECO:0000259" key="11">
    <source>
        <dbReference type="Pfam" id="PF00593"/>
    </source>
</evidence>
<organism evidence="14 15">
    <name type="scientific">Bacteroides xylanisolvens</name>
    <dbReference type="NCBI Taxonomy" id="371601"/>
    <lineage>
        <taxon>Bacteria</taxon>
        <taxon>Pseudomonadati</taxon>
        <taxon>Bacteroidota</taxon>
        <taxon>Bacteroidia</taxon>
        <taxon>Bacteroidales</taxon>
        <taxon>Bacteroidaceae</taxon>
        <taxon>Bacteroides</taxon>
    </lineage>
</organism>
<keyword evidence="3 8" id="KW-1134">Transmembrane beta strand</keyword>
<dbReference type="Gene3D" id="2.40.170.20">
    <property type="entry name" value="TonB-dependent receptor, beta-barrel domain"/>
    <property type="match status" value="1"/>
</dbReference>
<dbReference type="Gene3D" id="2.60.40.1120">
    <property type="entry name" value="Carboxypeptidase-like, regulatory domain"/>
    <property type="match status" value="1"/>
</dbReference>
<dbReference type="InterPro" id="IPR000531">
    <property type="entry name" value="Beta-barrel_TonB"/>
</dbReference>
<dbReference type="AlphaFoldDB" id="A0A1H4C3H7"/>
<dbReference type="Pfam" id="PF13715">
    <property type="entry name" value="CarbopepD_reg_2"/>
    <property type="match status" value="1"/>
</dbReference>
<keyword evidence="5 9" id="KW-0798">TonB box</keyword>
<dbReference type="InterPro" id="IPR023996">
    <property type="entry name" value="TonB-dep_OMP_SusC/RagA"/>
</dbReference>
<dbReference type="Pfam" id="PF07715">
    <property type="entry name" value="Plug"/>
    <property type="match status" value="1"/>
</dbReference>
<keyword evidence="2 8" id="KW-0813">Transport</keyword>
<feature type="domain" description="TonB-dependent receptor-like beta-barrel" evidence="11">
    <location>
        <begin position="394"/>
        <end position="995"/>
    </location>
</feature>
<dbReference type="InterPro" id="IPR037066">
    <property type="entry name" value="Plug_dom_sf"/>
</dbReference>
<evidence type="ECO:0000313" key="14">
    <source>
        <dbReference type="EMBL" id="SEA54887.1"/>
    </source>
</evidence>
<evidence type="ECO:0000313" key="13">
    <source>
        <dbReference type="EMBL" id="KAB6140103.1"/>
    </source>
</evidence>